<dbReference type="AlphaFoldDB" id="A0A0A9GK89"/>
<dbReference type="EMBL" id="GBRH01172989">
    <property type="protein sequence ID" value="JAE24907.1"/>
    <property type="molecule type" value="Transcribed_RNA"/>
</dbReference>
<accession>A0A0A9GK89</accession>
<reference evidence="2" key="1">
    <citation type="submission" date="2014-09" db="EMBL/GenBank/DDBJ databases">
        <authorList>
            <person name="Magalhaes I.L.F."/>
            <person name="Oliveira U."/>
            <person name="Santos F.R."/>
            <person name="Vidigal T.H.D.A."/>
            <person name="Brescovit A.D."/>
            <person name="Santos A.J."/>
        </authorList>
    </citation>
    <scope>NUCLEOTIDE SEQUENCE</scope>
    <source>
        <tissue evidence="2">Shoot tissue taken approximately 20 cm above the soil surface</tissue>
    </source>
</reference>
<organism evidence="2">
    <name type="scientific">Arundo donax</name>
    <name type="common">Giant reed</name>
    <name type="synonym">Donax arundinaceus</name>
    <dbReference type="NCBI Taxonomy" id="35708"/>
    <lineage>
        <taxon>Eukaryota</taxon>
        <taxon>Viridiplantae</taxon>
        <taxon>Streptophyta</taxon>
        <taxon>Embryophyta</taxon>
        <taxon>Tracheophyta</taxon>
        <taxon>Spermatophyta</taxon>
        <taxon>Magnoliopsida</taxon>
        <taxon>Liliopsida</taxon>
        <taxon>Poales</taxon>
        <taxon>Poaceae</taxon>
        <taxon>PACMAD clade</taxon>
        <taxon>Arundinoideae</taxon>
        <taxon>Arundineae</taxon>
        <taxon>Arundo</taxon>
    </lineage>
</organism>
<evidence type="ECO:0000313" key="2">
    <source>
        <dbReference type="EMBL" id="JAE24907.1"/>
    </source>
</evidence>
<protein>
    <submittedName>
        <fullName evidence="2">Uncharacterized protein</fullName>
    </submittedName>
</protein>
<feature type="region of interest" description="Disordered" evidence="1">
    <location>
        <begin position="1"/>
        <end position="20"/>
    </location>
</feature>
<reference evidence="2" key="2">
    <citation type="journal article" date="2015" name="Data Brief">
        <title>Shoot transcriptome of the giant reed, Arundo donax.</title>
        <authorList>
            <person name="Barrero R.A."/>
            <person name="Guerrero F.D."/>
            <person name="Moolhuijzen P."/>
            <person name="Goolsby J.A."/>
            <person name="Tidwell J."/>
            <person name="Bellgard S.E."/>
            <person name="Bellgard M.I."/>
        </authorList>
    </citation>
    <scope>NUCLEOTIDE SEQUENCE</scope>
    <source>
        <tissue evidence="2">Shoot tissue taken approximately 20 cm above the soil surface</tissue>
    </source>
</reference>
<evidence type="ECO:0000256" key="1">
    <source>
        <dbReference type="SAM" id="MobiDB-lite"/>
    </source>
</evidence>
<sequence length="20" mass="2496">MQPSRGRREMKMDVRSRFVE</sequence>
<proteinExistence type="predicted"/>
<name>A0A0A9GK89_ARUDO</name>